<evidence type="ECO:0000313" key="3">
    <source>
        <dbReference type="Proteomes" id="UP000482960"/>
    </source>
</evidence>
<reference evidence="2 3" key="1">
    <citation type="submission" date="2020-03" db="EMBL/GenBank/DDBJ databases">
        <title>Whole genome shotgun sequence of Phytohabitans rumicis NBRC 108638.</title>
        <authorList>
            <person name="Komaki H."/>
            <person name="Tamura T."/>
        </authorList>
    </citation>
    <scope>NUCLEOTIDE SEQUENCE [LARGE SCALE GENOMIC DNA]</scope>
    <source>
        <strain evidence="2 3">NBRC 108638</strain>
    </source>
</reference>
<dbReference type="AlphaFoldDB" id="A0A6V8L4Q8"/>
<reference evidence="2 3" key="2">
    <citation type="submission" date="2020-03" db="EMBL/GenBank/DDBJ databases">
        <authorList>
            <person name="Ichikawa N."/>
            <person name="Kimura A."/>
            <person name="Kitahashi Y."/>
            <person name="Uohara A."/>
        </authorList>
    </citation>
    <scope>NUCLEOTIDE SEQUENCE [LARGE SCALE GENOMIC DNA]</scope>
    <source>
        <strain evidence="2 3">NBRC 108638</strain>
    </source>
</reference>
<protein>
    <submittedName>
        <fullName evidence="2">Uncharacterized protein</fullName>
    </submittedName>
</protein>
<dbReference type="EMBL" id="BLPG01000001">
    <property type="protein sequence ID" value="GFJ89968.1"/>
    <property type="molecule type" value="Genomic_DNA"/>
</dbReference>
<feature type="region of interest" description="Disordered" evidence="1">
    <location>
        <begin position="1"/>
        <end position="63"/>
    </location>
</feature>
<evidence type="ECO:0000313" key="2">
    <source>
        <dbReference type="EMBL" id="GFJ89968.1"/>
    </source>
</evidence>
<comment type="caution">
    <text evidence="2">The sequence shown here is derived from an EMBL/GenBank/DDBJ whole genome shotgun (WGS) entry which is preliminary data.</text>
</comment>
<dbReference type="Proteomes" id="UP000482960">
    <property type="component" value="Unassembled WGS sequence"/>
</dbReference>
<feature type="compositionally biased region" description="Basic and acidic residues" evidence="1">
    <location>
        <begin position="52"/>
        <end position="63"/>
    </location>
</feature>
<feature type="compositionally biased region" description="Basic and acidic residues" evidence="1">
    <location>
        <begin position="1"/>
        <end position="11"/>
    </location>
</feature>
<sequence length="63" mass="7187">MSRGADRRSDAFRQMAARPRSQGLPPSPQPEHEWEFEMDEAEQDCPGSGHRGKLEFQKGGDDW</sequence>
<gene>
    <name evidence="2" type="ORF">Prum_036100</name>
</gene>
<name>A0A6V8L4Q8_9ACTN</name>
<proteinExistence type="predicted"/>
<keyword evidence="3" id="KW-1185">Reference proteome</keyword>
<organism evidence="2 3">
    <name type="scientific">Phytohabitans rumicis</name>
    <dbReference type="NCBI Taxonomy" id="1076125"/>
    <lineage>
        <taxon>Bacteria</taxon>
        <taxon>Bacillati</taxon>
        <taxon>Actinomycetota</taxon>
        <taxon>Actinomycetes</taxon>
        <taxon>Micromonosporales</taxon>
        <taxon>Micromonosporaceae</taxon>
    </lineage>
</organism>
<evidence type="ECO:0000256" key="1">
    <source>
        <dbReference type="SAM" id="MobiDB-lite"/>
    </source>
</evidence>
<accession>A0A6V8L4Q8</accession>